<dbReference type="InterPro" id="IPR029058">
    <property type="entry name" value="AB_hydrolase_fold"/>
</dbReference>
<comment type="caution">
    <text evidence="2">The sequence shown here is derived from an EMBL/GenBank/DDBJ whole genome shotgun (WGS) entry which is preliminary data.</text>
</comment>
<dbReference type="EMBL" id="PDCK01000044">
    <property type="protein sequence ID" value="PRQ22325.1"/>
    <property type="molecule type" value="Genomic_DNA"/>
</dbReference>
<dbReference type="GO" id="GO:0016747">
    <property type="term" value="F:acyltransferase activity, transferring groups other than amino-acyl groups"/>
    <property type="evidence" value="ECO:0007669"/>
    <property type="project" value="TreeGrafter"/>
</dbReference>
<reference evidence="2 3" key="1">
    <citation type="journal article" date="2018" name="Nat. Genet.">
        <title>The Rosa genome provides new insights in the design of modern roses.</title>
        <authorList>
            <person name="Bendahmane M."/>
        </authorList>
    </citation>
    <scope>NUCLEOTIDE SEQUENCE [LARGE SCALE GENOMIC DNA]</scope>
    <source>
        <strain evidence="3">cv. Old Blush</strain>
    </source>
</reference>
<dbReference type="PANTHER" id="PTHR11802:SF450">
    <property type="entry name" value="SERINE CARBOXYPEPTIDASE-LIKE 7"/>
    <property type="match status" value="1"/>
</dbReference>
<dbReference type="GO" id="GO:0004185">
    <property type="term" value="F:serine-type carboxypeptidase activity"/>
    <property type="evidence" value="ECO:0007669"/>
    <property type="project" value="InterPro"/>
</dbReference>
<keyword evidence="2" id="KW-0378">Hydrolase</keyword>
<dbReference type="GO" id="GO:0019748">
    <property type="term" value="P:secondary metabolic process"/>
    <property type="evidence" value="ECO:0007669"/>
    <property type="project" value="TreeGrafter"/>
</dbReference>
<proteinExistence type="inferred from homology"/>
<sequence>MKHYSKPRKHSELILPNGLAFLATSVPKKSGAYNYFSSFTWANDKTVQSALHVEKGSIKEWVRCNWSLSDSYVKDVSSSVGYHQNLARKGYRVLIYSGDHDMAIPYVGTIAWIESLNLTLDSQWKPWFVNAQVAGLGAGHTAPEYKPKECFVMISRWFAYYPL</sequence>
<dbReference type="PANTHER" id="PTHR11802">
    <property type="entry name" value="SERINE PROTEASE FAMILY S10 SERINE CARBOXYPEPTIDASE"/>
    <property type="match status" value="1"/>
</dbReference>
<dbReference type="Gramene" id="PRQ22325">
    <property type="protein sequence ID" value="PRQ22325"/>
    <property type="gene ID" value="RchiOBHm_Chr6g0249041"/>
</dbReference>
<dbReference type="AlphaFoldDB" id="A0A2P6PK71"/>
<dbReference type="SUPFAM" id="SSF53474">
    <property type="entry name" value="alpha/beta-Hydrolases"/>
    <property type="match status" value="1"/>
</dbReference>
<dbReference type="OMA" id="RWEASME"/>
<gene>
    <name evidence="2" type="ORF">RchiOBHm_Chr6g0249041</name>
</gene>
<protein>
    <submittedName>
        <fullName evidence="2">Putative peptidase S10, serine carboxypeptidase, alpha/Beta hydrolase</fullName>
    </submittedName>
</protein>
<accession>A0A2P6PK71</accession>
<comment type="similarity">
    <text evidence="1">Belongs to the peptidase S10 family.</text>
</comment>
<dbReference type="Gene3D" id="3.40.50.1820">
    <property type="entry name" value="alpha/beta hydrolase"/>
    <property type="match status" value="1"/>
</dbReference>
<dbReference type="Pfam" id="PF00450">
    <property type="entry name" value="Peptidase_S10"/>
    <property type="match status" value="1"/>
</dbReference>
<evidence type="ECO:0000313" key="3">
    <source>
        <dbReference type="Proteomes" id="UP000238479"/>
    </source>
</evidence>
<organism evidence="2 3">
    <name type="scientific">Rosa chinensis</name>
    <name type="common">China rose</name>
    <dbReference type="NCBI Taxonomy" id="74649"/>
    <lineage>
        <taxon>Eukaryota</taxon>
        <taxon>Viridiplantae</taxon>
        <taxon>Streptophyta</taxon>
        <taxon>Embryophyta</taxon>
        <taxon>Tracheophyta</taxon>
        <taxon>Spermatophyta</taxon>
        <taxon>Magnoliopsida</taxon>
        <taxon>eudicotyledons</taxon>
        <taxon>Gunneridae</taxon>
        <taxon>Pentapetalae</taxon>
        <taxon>rosids</taxon>
        <taxon>fabids</taxon>
        <taxon>Rosales</taxon>
        <taxon>Rosaceae</taxon>
        <taxon>Rosoideae</taxon>
        <taxon>Rosoideae incertae sedis</taxon>
        <taxon>Rosa</taxon>
    </lineage>
</organism>
<name>A0A2P6PK71_ROSCH</name>
<keyword evidence="2" id="KW-0121">Carboxypeptidase</keyword>
<keyword evidence="2" id="KW-0645">Protease</keyword>
<dbReference type="GO" id="GO:0006508">
    <property type="term" value="P:proteolysis"/>
    <property type="evidence" value="ECO:0007669"/>
    <property type="project" value="InterPro"/>
</dbReference>
<dbReference type="Proteomes" id="UP000238479">
    <property type="component" value="Chromosome 6"/>
</dbReference>
<evidence type="ECO:0000256" key="1">
    <source>
        <dbReference type="ARBA" id="ARBA00009431"/>
    </source>
</evidence>
<keyword evidence="3" id="KW-1185">Reference proteome</keyword>
<evidence type="ECO:0000313" key="2">
    <source>
        <dbReference type="EMBL" id="PRQ22325.1"/>
    </source>
</evidence>
<dbReference type="InterPro" id="IPR001563">
    <property type="entry name" value="Peptidase_S10"/>
</dbReference>